<gene>
    <name evidence="1" type="ORF">IQ230_16500</name>
</gene>
<accession>A0ABR9UUE2</accession>
<evidence type="ECO:0008006" key="3">
    <source>
        <dbReference type="Google" id="ProtNLM"/>
    </source>
</evidence>
<evidence type="ECO:0000313" key="2">
    <source>
        <dbReference type="Proteomes" id="UP000651156"/>
    </source>
</evidence>
<dbReference type="Proteomes" id="UP000651156">
    <property type="component" value="Unassembled WGS sequence"/>
</dbReference>
<keyword evidence="2" id="KW-1185">Reference proteome</keyword>
<comment type="caution">
    <text evidence="1">The sequence shown here is derived from an EMBL/GenBank/DDBJ whole genome shotgun (WGS) entry which is preliminary data.</text>
</comment>
<proteinExistence type="predicted"/>
<name>A0ABR9UUE2_9CHRO</name>
<reference evidence="1 2" key="1">
    <citation type="submission" date="2020-10" db="EMBL/GenBank/DDBJ databases">
        <authorList>
            <person name="Castelo-Branco R."/>
            <person name="Eusebio N."/>
            <person name="Adriana R."/>
            <person name="Vieira A."/>
            <person name="Brugerolle De Fraissinette N."/>
            <person name="Rezende De Castro R."/>
            <person name="Schneider M.P."/>
            <person name="Vasconcelos V."/>
            <person name="Leao P.N."/>
        </authorList>
    </citation>
    <scope>NUCLEOTIDE SEQUENCE [LARGE SCALE GENOMIC DNA]</scope>
    <source>
        <strain evidence="1 2">LEGE 06123</strain>
    </source>
</reference>
<evidence type="ECO:0000313" key="1">
    <source>
        <dbReference type="EMBL" id="MBE9191922.1"/>
    </source>
</evidence>
<dbReference type="EMBL" id="JADEWN010000042">
    <property type="protein sequence ID" value="MBE9191922.1"/>
    <property type="molecule type" value="Genomic_DNA"/>
</dbReference>
<organism evidence="1 2">
    <name type="scientific">Gloeocapsopsis crepidinum LEGE 06123</name>
    <dbReference type="NCBI Taxonomy" id="588587"/>
    <lineage>
        <taxon>Bacteria</taxon>
        <taxon>Bacillati</taxon>
        <taxon>Cyanobacteriota</taxon>
        <taxon>Cyanophyceae</taxon>
        <taxon>Oscillatoriophycideae</taxon>
        <taxon>Chroococcales</taxon>
        <taxon>Chroococcaceae</taxon>
        <taxon>Gloeocapsopsis</taxon>
    </lineage>
</organism>
<dbReference type="RefSeq" id="WP_193933230.1">
    <property type="nucleotide sequence ID" value="NZ_CAWPMZ010000075.1"/>
</dbReference>
<protein>
    <recommendedName>
        <fullName evidence="3">Tetratricopeptide repeat protein</fullName>
    </recommendedName>
</protein>
<sequence length="77" mass="8730">MITGITPHFIILIICTNIFFGTPQATLAQSLELVATFPLFQQGIEELVRGEYTEAIYHLSQVIQYQDNFAPAYSHRV</sequence>